<accession>W0V6W1</accession>
<keyword evidence="2" id="KW-1185">Reference proteome</keyword>
<organism evidence="1 2">
    <name type="scientific">Janthinobacterium agaricidamnosum NBRC 102515 = DSM 9628</name>
    <dbReference type="NCBI Taxonomy" id="1349767"/>
    <lineage>
        <taxon>Bacteria</taxon>
        <taxon>Pseudomonadati</taxon>
        <taxon>Pseudomonadota</taxon>
        <taxon>Betaproteobacteria</taxon>
        <taxon>Burkholderiales</taxon>
        <taxon>Oxalobacteraceae</taxon>
        <taxon>Janthinobacterium</taxon>
    </lineage>
</organism>
<evidence type="ECO:0000313" key="2">
    <source>
        <dbReference type="Proteomes" id="UP000027604"/>
    </source>
</evidence>
<name>W0V6W1_9BURK</name>
<proteinExistence type="predicted"/>
<dbReference type="Proteomes" id="UP000027604">
    <property type="component" value="Chromosome I"/>
</dbReference>
<dbReference type="KEGG" id="jag:GJA_3953"/>
<dbReference type="HOGENOM" id="CLU_3328839_0_0_4"/>
<dbReference type="STRING" id="1349767.GJA_3953"/>
<evidence type="ECO:0000313" key="1">
    <source>
        <dbReference type="EMBL" id="CDG84564.1"/>
    </source>
</evidence>
<dbReference type="EMBL" id="HG322949">
    <property type="protein sequence ID" value="CDG84564.1"/>
    <property type="molecule type" value="Genomic_DNA"/>
</dbReference>
<dbReference type="AlphaFoldDB" id="W0V6W1"/>
<dbReference type="PATRIC" id="fig|1349767.4.peg.536"/>
<gene>
    <name evidence="1" type="ORF">GJA_3953</name>
</gene>
<protein>
    <submittedName>
        <fullName evidence="1">Uncharacterized protein</fullName>
    </submittedName>
</protein>
<sequence>MLIHRDLRVGRIASRRKRRSQGRSANCNDYKDNCYLIQ</sequence>
<reference evidence="1 2" key="1">
    <citation type="journal article" date="2015" name="Genome Announc.">
        <title>Genome Sequence of Mushroom Soft-Rot Pathogen Janthinobacterium agaricidamnosum.</title>
        <authorList>
            <person name="Graupner K."/>
            <person name="Lackner G."/>
            <person name="Hertweck C."/>
        </authorList>
    </citation>
    <scope>NUCLEOTIDE SEQUENCE [LARGE SCALE GENOMIC DNA]</scope>
    <source>
        <strain evidence="2">NBRC 102515 / DSM 9628</strain>
    </source>
</reference>